<evidence type="ECO:0000313" key="3">
    <source>
        <dbReference type="Proteomes" id="UP000010846"/>
    </source>
</evidence>
<sequence>MVVRPRELPGRDVIYSLQQFEWRFQTLKRDGEQLNQIEDPGLDKSATQHRFTNREHLHEAERRLHHFLSGYYTFKCLVTTLAQSVPDPVCTDRLKYRRDNFADKSSSRVILGMRHYVQHHNVLPVLVKNSTFSKSFPRYAINVDDLHMDGNSYRLPQMVIDIGEHNDGYDYFYESVDDICIYPFEIIAENWDDVVDLRDDVYAIVRMTLQEELDEYVEQIRELKRVREELRDEHEIFDDMLQELENEGVLPSMRELLTPEIHDRITEDDCS</sequence>
<dbReference type="Proteomes" id="UP000010846">
    <property type="component" value="Chromosome"/>
</dbReference>
<proteinExistence type="predicted"/>
<keyword evidence="3" id="KW-1185">Reference proteome</keyword>
<organism evidence="2 3">
    <name type="scientific">Halovivax ruber (strain DSM 18193 / JCM 13892 / XH-70)</name>
    <dbReference type="NCBI Taxonomy" id="797302"/>
    <lineage>
        <taxon>Archaea</taxon>
        <taxon>Methanobacteriati</taxon>
        <taxon>Methanobacteriota</taxon>
        <taxon>Stenosarchaea group</taxon>
        <taxon>Halobacteria</taxon>
        <taxon>Halobacteriales</taxon>
        <taxon>Natrialbaceae</taxon>
        <taxon>Halovivax</taxon>
    </lineage>
</organism>
<dbReference type="KEGG" id="hru:Halru_0831"/>
<keyword evidence="1" id="KW-0175">Coiled coil</keyword>
<feature type="coiled-coil region" evidence="1">
    <location>
        <begin position="206"/>
        <end position="247"/>
    </location>
</feature>
<dbReference type="AlphaFoldDB" id="L0IB44"/>
<reference evidence="2" key="1">
    <citation type="submission" date="2011-09" db="EMBL/GenBank/DDBJ databases">
        <title>Complete sequence of Halovivax ruber XH-70.</title>
        <authorList>
            <consortium name="US DOE Joint Genome Institute"/>
            <person name="Lucas S."/>
            <person name="Han J."/>
            <person name="Lapidus A."/>
            <person name="Cheng J.-F."/>
            <person name="Goodwin L."/>
            <person name="Pitluck S."/>
            <person name="Peters L."/>
            <person name="Mikhailova N."/>
            <person name="Davenport K."/>
            <person name="Detter J.C."/>
            <person name="Han C."/>
            <person name="Tapia R."/>
            <person name="Land M."/>
            <person name="Hauser L."/>
            <person name="Kyrpides N."/>
            <person name="Ivanova N."/>
            <person name="Pagani I."/>
            <person name="Sproer C."/>
            <person name="Anderson I."/>
            <person name="Woyke T."/>
        </authorList>
    </citation>
    <scope>NUCLEOTIDE SEQUENCE</scope>
    <source>
        <strain evidence="2">XH-70</strain>
    </source>
</reference>
<accession>L0IB44</accession>
<gene>
    <name evidence="2" type="ordered locus">Halru_0831</name>
</gene>
<protein>
    <submittedName>
        <fullName evidence="2">Uncharacterized protein</fullName>
    </submittedName>
</protein>
<evidence type="ECO:0000313" key="2">
    <source>
        <dbReference type="EMBL" id="AGB15456.1"/>
    </source>
</evidence>
<name>L0IB44_HALRX</name>
<dbReference type="EMBL" id="CP003050">
    <property type="protein sequence ID" value="AGB15456.1"/>
    <property type="molecule type" value="Genomic_DNA"/>
</dbReference>
<dbReference type="HOGENOM" id="CLU_1025288_0_0_2"/>
<evidence type="ECO:0000256" key="1">
    <source>
        <dbReference type="SAM" id="Coils"/>
    </source>
</evidence>